<evidence type="ECO:0000256" key="3">
    <source>
        <dbReference type="ARBA" id="ARBA00008343"/>
    </source>
</evidence>
<dbReference type="PROSITE" id="PS00764">
    <property type="entry name" value="ENDONUCLEASE_III_1"/>
    <property type="match status" value="1"/>
</dbReference>
<evidence type="ECO:0000256" key="7">
    <source>
        <dbReference type="ARBA" id="ARBA00022723"/>
    </source>
</evidence>
<dbReference type="EMBL" id="BAAAGG010000005">
    <property type="protein sequence ID" value="GAA0753212.1"/>
    <property type="molecule type" value="Genomic_DNA"/>
</dbReference>
<keyword evidence="7" id="KW-0479">Metal-binding</keyword>
<evidence type="ECO:0000256" key="12">
    <source>
        <dbReference type="ARBA" id="ARBA00023204"/>
    </source>
</evidence>
<sequence length="365" mass="41934">MNYTCKKLEMNFSKRLLDWYKIEHRDLPWRHTNDPYVIWLSEIILQQTQVKQGLPYFKKFVSKFPTVHDLANASEDEVLKLWQGLGYYSRARNLHHTARFVSKTLNGEFPNNFNELKTLKGVGDYTAAAIASFAFDEPVAVVDGNVQRVLSRYLGINTPINSTEGIKEFKTKAQKLIDISNPSVYNQAIMEFGALHCRPKSPKCMFCVFQQDCVAFQQGLQEELPVKLKKTKVKKRYFNYLVLTDSEENTIVQKRSGPGIWQGLYEFPLIESEKEQDEPISSDINELTGLPAKSIEVVKIYNDEPVIHLLSHRKIMATFIEVKINGPLSGIKFSKTYEIHKIKDLSQLAVPVLIQNFIESEFSMA</sequence>
<evidence type="ECO:0000256" key="4">
    <source>
        <dbReference type="ARBA" id="ARBA00012045"/>
    </source>
</evidence>
<dbReference type="SUPFAM" id="SSF55811">
    <property type="entry name" value="Nudix"/>
    <property type="match status" value="1"/>
</dbReference>
<dbReference type="Gene3D" id="1.10.340.30">
    <property type="entry name" value="Hypothetical protein, domain 2"/>
    <property type="match status" value="1"/>
</dbReference>
<evidence type="ECO:0000256" key="11">
    <source>
        <dbReference type="ARBA" id="ARBA00023014"/>
    </source>
</evidence>
<dbReference type="SUPFAM" id="SSF48150">
    <property type="entry name" value="DNA-glycosylase"/>
    <property type="match status" value="1"/>
</dbReference>
<comment type="function">
    <text evidence="2">Adenine glycosylase active on G-A mispairs. MutY also corrects error-prone DNA synthesis past GO lesions which are due to the oxidatively damaged form of guanine: 7,8-dihydro-8-oxoguanine (8-oxo-dGTP).</text>
</comment>
<dbReference type="CDD" id="cd00056">
    <property type="entry name" value="ENDO3c"/>
    <property type="match status" value="1"/>
</dbReference>
<dbReference type="InterPro" id="IPR044298">
    <property type="entry name" value="MIG/MutY"/>
</dbReference>
<evidence type="ECO:0000256" key="8">
    <source>
        <dbReference type="ARBA" id="ARBA00022763"/>
    </source>
</evidence>
<evidence type="ECO:0000313" key="16">
    <source>
        <dbReference type="EMBL" id="GAA0753212.1"/>
    </source>
</evidence>
<comment type="catalytic activity">
    <reaction evidence="1 14">
        <text>Hydrolyzes free adenine bases from 7,8-dihydro-8-oxoguanine:adenine mismatched double-stranded DNA, leaving an apurinic site.</text>
        <dbReference type="EC" id="3.2.2.31"/>
    </reaction>
</comment>
<dbReference type="InterPro" id="IPR003265">
    <property type="entry name" value="HhH-GPD_domain"/>
</dbReference>
<dbReference type="CDD" id="cd03431">
    <property type="entry name" value="NUDIX_DNA_Glycosylase_C-MutY"/>
    <property type="match status" value="1"/>
</dbReference>
<keyword evidence="6" id="KW-0004">4Fe-4S</keyword>
<dbReference type="NCBIfam" id="TIGR01084">
    <property type="entry name" value="mutY"/>
    <property type="match status" value="1"/>
</dbReference>
<dbReference type="Gene3D" id="3.90.79.10">
    <property type="entry name" value="Nucleoside Triphosphate Pyrophosphohydrolase"/>
    <property type="match status" value="1"/>
</dbReference>
<evidence type="ECO:0000256" key="6">
    <source>
        <dbReference type="ARBA" id="ARBA00022485"/>
    </source>
</evidence>
<evidence type="ECO:0000256" key="5">
    <source>
        <dbReference type="ARBA" id="ARBA00022023"/>
    </source>
</evidence>
<comment type="caution">
    <text evidence="16">The sequence shown here is derived from an EMBL/GenBank/DDBJ whole genome shotgun (WGS) entry which is preliminary data.</text>
</comment>
<keyword evidence="13 14" id="KW-0326">Glycosidase</keyword>
<evidence type="ECO:0000256" key="13">
    <source>
        <dbReference type="ARBA" id="ARBA00023295"/>
    </source>
</evidence>
<name>A0ABN1K2Q0_9FLAO</name>
<evidence type="ECO:0000256" key="10">
    <source>
        <dbReference type="ARBA" id="ARBA00023004"/>
    </source>
</evidence>
<dbReference type="Pfam" id="PF00633">
    <property type="entry name" value="HHH"/>
    <property type="match status" value="1"/>
</dbReference>
<organism evidence="16 17">
    <name type="scientific">Psychroflexus lacisalsi</name>
    <dbReference type="NCBI Taxonomy" id="503928"/>
    <lineage>
        <taxon>Bacteria</taxon>
        <taxon>Pseudomonadati</taxon>
        <taxon>Bacteroidota</taxon>
        <taxon>Flavobacteriia</taxon>
        <taxon>Flavobacteriales</taxon>
        <taxon>Flavobacteriaceae</taxon>
        <taxon>Psychroflexus</taxon>
    </lineage>
</organism>
<dbReference type="PANTHER" id="PTHR42944">
    <property type="entry name" value="ADENINE DNA GLYCOSYLASE"/>
    <property type="match status" value="1"/>
</dbReference>
<dbReference type="Proteomes" id="UP001500185">
    <property type="component" value="Unassembled WGS sequence"/>
</dbReference>
<evidence type="ECO:0000256" key="2">
    <source>
        <dbReference type="ARBA" id="ARBA00002933"/>
    </source>
</evidence>
<keyword evidence="9" id="KW-0378">Hydrolase</keyword>
<keyword evidence="17" id="KW-1185">Reference proteome</keyword>
<dbReference type="InterPro" id="IPR004035">
    <property type="entry name" value="Endouclease-III_FeS-bd_BS"/>
</dbReference>
<evidence type="ECO:0000256" key="9">
    <source>
        <dbReference type="ARBA" id="ARBA00022801"/>
    </source>
</evidence>
<comment type="cofactor">
    <cofactor evidence="14">
        <name>[4Fe-4S] cluster</name>
        <dbReference type="ChEBI" id="CHEBI:49883"/>
    </cofactor>
    <text evidence="14">Binds 1 [4Fe-4S] cluster.</text>
</comment>
<evidence type="ECO:0000259" key="15">
    <source>
        <dbReference type="SMART" id="SM00478"/>
    </source>
</evidence>
<keyword evidence="8 14" id="KW-0227">DNA damage</keyword>
<dbReference type="InterPro" id="IPR015797">
    <property type="entry name" value="NUDIX_hydrolase-like_dom_sf"/>
</dbReference>
<dbReference type="InterPro" id="IPR011257">
    <property type="entry name" value="DNA_glycosylase"/>
</dbReference>
<evidence type="ECO:0000256" key="1">
    <source>
        <dbReference type="ARBA" id="ARBA00000843"/>
    </source>
</evidence>
<keyword evidence="10 14" id="KW-0408">Iron</keyword>
<dbReference type="InterPro" id="IPR000445">
    <property type="entry name" value="HhH_motif"/>
</dbReference>
<keyword evidence="12" id="KW-0234">DNA repair</keyword>
<dbReference type="InterPro" id="IPR023170">
    <property type="entry name" value="HhH_base_excis_C"/>
</dbReference>
<dbReference type="Pfam" id="PF00730">
    <property type="entry name" value="HhH-GPD"/>
    <property type="match status" value="1"/>
</dbReference>
<reference evidence="16 17" key="1">
    <citation type="journal article" date="2019" name="Int. J. Syst. Evol. Microbiol.">
        <title>The Global Catalogue of Microorganisms (GCM) 10K type strain sequencing project: providing services to taxonomists for standard genome sequencing and annotation.</title>
        <authorList>
            <consortium name="The Broad Institute Genomics Platform"/>
            <consortium name="The Broad Institute Genome Sequencing Center for Infectious Disease"/>
            <person name="Wu L."/>
            <person name="Ma J."/>
        </authorList>
    </citation>
    <scope>NUCLEOTIDE SEQUENCE [LARGE SCALE GENOMIC DNA]</scope>
    <source>
        <strain evidence="16 17">JCM 16231</strain>
    </source>
</reference>
<dbReference type="InterPro" id="IPR029119">
    <property type="entry name" value="MutY_C"/>
</dbReference>
<dbReference type="PANTHER" id="PTHR42944:SF1">
    <property type="entry name" value="ADENINE DNA GLYCOSYLASE"/>
    <property type="match status" value="1"/>
</dbReference>
<comment type="similarity">
    <text evidence="3 14">Belongs to the Nth/MutY family.</text>
</comment>
<protein>
    <recommendedName>
        <fullName evidence="5 14">Adenine DNA glycosylase</fullName>
        <ecNumber evidence="4 14">3.2.2.31</ecNumber>
    </recommendedName>
</protein>
<feature type="domain" description="HhH-GPD" evidence="15">
    <location>
        <begin position="44"/>
        <end position="195"/>
    </location>
</feature>
<keyword evidence="11" id="KW-0411">Iron-sulfur</keyword>
<accession>A0ABN1K2Q0</accession>
<proteinExistence type="inferred from homology"/>
<dbReference type="InterPro" id="IPR005760">
    <property type="entry name" value="A/G_AdeGlyc_MutY"/>
</dbReference>
<dbReference type="SMART" id="SM00478">
    <property type="entry name" value="ENDO3c"/>
    <property type="match status" value="1"/>
</dbReference>
<dbReference type="EC" id="3.2.2.31" evidence="4 14"/>
<dbReference type="Pfam" id="PF14815">
    <property type="entry name" value="NUDIX_4"/>
    <property type="match status" value="1"/>
</dbReference>
<dbReference type="Gene3D" id="1.10.1670.10">
    <property type="entry name" value="Helix-hairpin-Helix base-excision DNA repair enzymes (C-terminal)"/>
    <property type="match status" value="1"/>
</dbReference>
<evidence type="ECO:0000313" key="17">
    <source>
        <dbReference type="Proteomes" id="UP001500185"/>
    </source>
</evidence>
<gene>
    <name evidence="16" type="primary">mutY</name>
    <name evidence="16" type="ORF">GCM10009433_05070</name>
</gene>
<evidence type="ECO:0000256" key="14">
    <source>
        <dbReference type="RuleBase" id="RU365096"/>
    </source>
</evidence>